<dbReference type="GO" id="GO:0046872">
    <property type="term" value="F:metal ion binding"/>
    <property type="evidence" value="ECO:0007669"/>
    <property type="project" value="UniProtKB-KW"/>
</dbReference>
<dbReference type="EMBL" id="NIZW01000016">
    <property type="protein sequence ID" value="PHQ33569.1"/>
    <property type="molecule type" value="Genomic_DNA"/>
</dbReference>
<dbReference type="PANTHER" id="PTHR35303">
    <property type="entry name" value="OS02G0197800 PROTEIN"/>
    <property type="match status" value="1"/>
</dbReference>
<dbReference type="PANTHER" id="PTHR35303:SF5">
    <property type="entry name" value="OS02G0197800 PROTEIN"/>
    <property type="match status" value="1"/>
</dbReference>
<evidence type="ECO:0000259" key="4">
    <source>
        <dbReference type="Pfam" id="PF06155"/>
    </source>
</evidence>
<keyword evidence="6" id="KW-1185">Reference proteome</keyword>
<keyword evidence="2" id="KW-0408">Iron</keyword>
<dbReference type="RefSeq" id="WP_099262405.1">
    <property type="nucleotide sequence ID" value="NZ_NIZW01000016.1"/>
</dbReference>
<protein>
    <recommendedName>
        <fullName evidence="4">Gamma-butyrobetaine hydroxylase-like N-terminal domain-containing protein</fullName>
    </recommendedName>
</protein>
<feature type="region of interest" description="Disordered" evidence="3">
    <location>
        <begin position="56"/>
        <end position="88"/>
    </location>
</feature>
<dbReference type="Gene3D" id="3.30.2020.30">
    <property type="match status" value="1"/>
</dbReference>
<gene>
    <name evidence="5" type="ORF">CEE69_19985</name>
</gene>
<evidence type="ECO:0000256" key="2">
    <source>
        <dbReference type="ARBA" id="ARBA00023004"/>
    </source>
</evidence>
<dbReference type="GeneID" id="90610288"/>
<dbReference type="InterPro" id="IPR010376">
    <property type="entry name" value="GBBH-like_N"/>
</dbReference>
<sequence>MSAPERNIQDPIAYSPSAIEREGERGIRIVWSDGESTSWTARELRDACPCATCREKRGETGGHEAVTLTDKNAESASGKKSPQPLGLPVLSAAEARPLTIESMRPVGTYAYNIGFSDGHSSGLFTFERLRRSSE</sequence>
<keyword evidence="1" id="KW-0479">Metal-binding</keyword>
<proteinExistence type="predicted"/>
<reference evidence="5 6" key="1">
    <citation type="submission" date="2017-06" db="EMBL/GenBank/DDBJ databases">
        <title>Description of Rhodopirellula bahusiensis sp. nov.</title>
        <authorList>
            <person name="Kizina J."/>
            <person name="Harder J."/>
        </authorList>
    </citation>
    <scope>NUCLEOTIDE SEQUENCE [LARGE SCALE GENOMIC DNA]</scope>
    <source>
        <strain evidence="5 6">SWK21</strain>
    </source>
</reference>
<accession>A0A2G1W4H8</accession>
<dbReference type="InterPro" id="IPR038492">
    <property type="entry name" value="GBBH-like_N_sf"/>
</dbReference>
<dbReference type="OrthoDB" id="9794178at2"/>
<dbReference type="AlphaFoldDB" id="A0A2G1W4H8"/>
<feature type="domain" description="Gamma-butyrobetaine hydroxylase-like N-terminal" evidence="4">
    <location>
        <begin position="22"/>
        <end position="130"/>
    </location>
</feature>
<evidence type="ECO:0000313" key="6">
    <source>
        <dbReference type="Proteomes" id="UP000225740"/>
    </source>
</evidence>
<organism evidence="5 6">
    <name type="scientific">Rhodopirellula bahusiensis</name>
    <dbReference type="NCBI Taxonomy" id="2014065"/>
    <lineage>
        <taxon>Bacteria</taxon>
        <taxon>Pseudomonadati</taxon>
        <taxon>Planctomycetota</taxon>
        <taxon>Planctomycetia</taxon>
        <taxon>Pirellulales</taxon>
        <taxon>Pirellulaceae</taxon>
        <taxon>Rhodopirellula</taxon>
    </lineage>
</organism>
<name>A0A2G1W4H8_9BACT</name>
<dbReference type="Proteomes" id="UP000225740">
    <property type="component" value="Unassembled WGS sequence"/>
</dbReference>
<evidence type="ECO:0000313" key="5">
    <source>
        <dbReference type="EMBL" id="PHQ33569.1"/>
    </source>
</evidence>
<evidence type="ECO:0000256" key="3">
    <source>
        <dbReference type="SAM" id="MobiDB-lite"/>
    </source>
</evidence>
<dbReference type="Pfam" id="PF06155">
    <property type="entry name" value="GBBH-like_N"/>
    <property type="match status" value="1"/>
</dbReference>
<comment type="caution">
    <text evidence="5">The sequence shown here is derived from an EMBL/GenBank/DDBJ whole genome shotgun (WGS) entry which is preliminary data.</text>
</comment>
<evidence type="ECO:0000256" key="1">
    <source>
        <dbReference type="ARBA" id="ARBA00022723"/>
    </source>
</evidence>